<accession>A0ACC1KGA9</accession>
<evidence type="ECO:0000313" key="2">
    <source>
        <dbReference type="Proteomes" id="UP001140066"/>
    </source>
</evidence>
<gene>
    <name evidence="1" type="ORF">GGI18_002451</name>
</gene>
<name>A0ACC1KGA9_9FUNG</name>
<comment type="caution">
    <text evidence="1">The sequence shown here is derived from an EMBL/GenBank/DDBJ whole genome shotgun (WGS) entry which is preliminary data.</text>
</comment>
<dbReference type="EMBL" id="JANBUK010000596">
    <property type="protein sequence ID" value="KAJ2789361.1"/>
    <property type="molecule type" value="Genomic_DNA"/>
</dbReference>
<dbReference type="Proteomes" id="UP001140066">
    <property type="component" value="Unassembled WGS sequence"/>
</dbReference>
<protein>
    <submittedName>
        <fullName evidence="1">Uncharacterized protein</fullName>
    </submittedName>
</protein>
<sequence length="137" mass="14714">LETFGQPTQQLNSCDLVWEVSSTSSASLHAPESDIDDGLDAGEGAVDEPVAPVFTIQLDNASTSEESVDGMDTSSVTDLASTVAATTQVTRETQLVVSDRQSVIRDGLLRQGFSELNIAAYFNKYSDGTHSLNDRIW</sequence>
<feature type="non-terminal residue" evidence="1">
    <location>
        <position position="1"/>
    </location>
</feature>
<proteinExistence type="predicted"/>
<evidence type="ECO:0000313" key="1">
    <source>
        <dbReference type="EMBL" id="KAJ2789361.1"/>
    </source>
</evidence>
<organism evidence="1 2">
    <name type="scientific">Coemansia linderi</name>
    <dbReference type="NCBI Taxonomy" id="2663919"/>
    <lineage>
        <taxon>Eukaryota</taxon>
        <taxon>Fungi</taxon>
        <taxon>Fungi incertae sedis</taxon>
        <taxon>Zoopagomycota</taxon>
        <taxon>Kickxellomycotina</taxon>
        <taxon>Kickxellomycetes</taxon>
        <taxon>Kickxellales</taxon>
        <taxon>Kickxellaceae</taxon>
        <taxon>Coemansia</taxon>
    </lineage>
</organism>
<reference evidence="1" key="1">
    <citation type="submission" date="2022-07" db="EMBL/GenBank/DDBJ databases">
        <title>Phylogenomic reconstructions and comparative analyses of Kickxellomycotina fungi.</title>
        <authorList>
            <person name="Reynolds N.K."/>
            <person name="Stajich J.E."/>
            <person name="Barry K."/>
            <person name="Grigoriev I.V."/>
            <person name="Crous P."/>
            <person name="Smith M.E."/>
        </authorList>
    </citation>
    <scope>NUCLEOTIDE SEQUENCE</scope>
    <source>
        <strain evidence="1">BCRC 34191</strain>
    </source>
</reference>
<feature type="non-terminal residue" evidence="1">
    <location>
        <position position="137"/>
    </location>
</feature>
<keyword evidence="2" id="KW-1185">Reference proteome</keyword>